<dbReference type="GO" id="GO:0005737">
    <property type="term" value="C:cytoplasm"/>
    <property type="evidence" value="ECO:0007669"/>
    <property type="project" value="TreeGrafter"/>
</dbReference>
<dbReference type="Gene3D" id="3.30.70.1230">
    <property type="entry name" value="Nucleotide cyclase"/>
    <property type="match status" value="1"/>
</dbReference>
<protein>
    <recommendedName>
        <fullName evidence="3">Guanylate cyclase domain-containing protein</fullName>
    </recommendedName>
</protein>
<evidence type="ECO:0000256" key="2">
    <source>
        <dbReference type="ARBA" id="ARBA00022840"/>
    </source>
</evidence>
<dbReference type="InterPro" id="IPR001054">
    <property type="entry name" value="A/G_cyclase"/>
</dbReference>
<dbReference type="GO" id="GO:0005524">
    <property type="term" value="F:ATP binding"/>
    <property type="evidence" value="ECO:0007669"/>
    <property type="project" value="UniProtKB-KW"/>
</dbReference>
<feature type="domain" description="Guanylate cyclase" evidence="3">
    <location>
        <begin position="20"/>
        <end position="149"/>
    </location>
</feature>
<organism evidence="4 5">
    <name type="scientific">Sphingomonas lenta</name>
    <dbReference type="NCBI Taxonomy" id="1141887"/>
    <lineage>
        <taxon>Bacteria</taxon>
        <taxon>Pseudomonadati</taxon>
        <taxon>Pseudomonadota</taxon>
        <taxon>Alphaproteobacteria</taxon>
        <taxon>Sphingomonadales</taxon>
        <taxon>Sphingomonadaceae</taxon>
        <taxon>Sphingomonas</taxon>
    </lineage>
</organism>
<dbReference type="InterPro" id="IPR027417">
    <property type="entry name" value="P-loop_NTPase"/>
</dbReference>
<dbReference type="GO" id="GO:0035556">
    <property type="term" value="P:intracellular signal transduction"/>
    <property type="evidence" value="ECO:0007669"/>
    <property type="project" value="InterPro"/>
</dbReference>
<evidence type="ECO:0000259" key="3">
    <source>
        <dbReference type="PROSITE" id="PS50125"/>
    </source>
</evidence>
<evidence type="ECO:0000313" key="4">
    <source>
        <dbReference type="EMBL" id="PAX06993.1"/>
    </source>
</evidence>
<keyword evidence="2" id="KW-0067">ATP-binding</keyword>
<dbReference type="InterPro" id="IPR029787">
    <property type="entry name" value="Nucleotide_cyclase"/>
</dbReference>
<dbReference type="EMBL" id="NSLI01000004">
    <property type="protein sequence ID" value="PAX06993.1"/>
    <property type="molecule type" value="Genomic_DNA"/>
</dbReference>
<dbReference type="PANTHER" id="PTHR16305:SF28">
    <property type="entry name" value="GUANYLATE CYCLASE DOMAIN-CONTAINING PROTEIN"/>
    <property type="match status" value="1"/>
</dbReference>
<dbReference type="OrthoDB" id="9807521at2"/>
<dbReference type="SUPFAM" id="SSF48452">
    <property type="entry name" value="TPR-like"/>
    <property type="match status" value="2"/>
</dbReference>
<dbReference type="InterPro" id="IPR019734">
    <property type="entry name" value="TPR_rpt"/>
</dbReference>
<name>A0A2A2SCQ3_9SPHN</name>
<dbReference type="SMART" id="SM00044">
    <property type="entry name" value="CYCc"/>
    <property type="match status" value="1"/>
</dbReference>
<dbReference type="GO" id="GO:0004016">
    <property type="term" value="F:adenylate cyclase activity"/>
    <property type="evidence" value="ECO:0007669"/>
    <property type="project" value="TreeGrafter"/>
</dbReference>
<dbReference type="Gene3D" id="3.40.50.300">
    <property type="entry name" value="P-loop containing nucleotide triphosphate hydrolases"/>
    <property type="match status" value="1"/>
</dbReference>
<dbReference type="SUPFAM" id="SSF55073">
    <property type="entry name" value="Nucleotide cyclase"/>
    <property type="match status" value="1"/>
</dbReference>
<dbReference type="PANTHER" id="PTHR16305">
    <property type="entry name" value="TESTICULAR SOLUBLE ADENYLYL CYCLASE"/>
    <property type="match status" value="1"/>
</dbReference>
<dbReference type="InterPro" id="IPR011990">
    <property type="entry name" value="TPR-like_helical_dom_sf"/>
</dbReference>
<dbReference type="PROSITE" id="PS50125">
    <property type="entry name" value="GUANYLATE_CYCLASE_2"/>
    <property type="match status" value="1"/>
</dbReference>
<evidence type="ECO:0000313" key="5">
    <source>
        <dbReference type="Proteomes" id="UP000218151"/>
    </source>
</evidence>
<sequence>MGDVELGASWGGLGERRFVTLLFSDLCHSTRIAMAMDAEAYAELLERVRAVSEPIVDAHGGRVAQVYGDGSLSVFGSGDAADADAANAIDAALALHAAVRGLERPADCPVDLRLHSGVHTGLVLLRDGDLARGRVEATGIATSIAARLAAAAGPDELLVSETSVGPARRVLRLGEAREVAVDRAGESVKATPVLGPAPAAGMGAGASRATPFVGRTGELAAFGEALSKTGARTGAPLRLAVVAPAGQGKSRLAEAFGRMAAEAEYAVFAGACPGGPAAGVLIAWAQIVAGMREREAGGELAEPLRALLDRMRGRGGGGEPLADAFVQVVARRAERGPVLLVIDDWQWADGASMQLLARLTGSGAPVAIVLTTREAAPHGIPLDGWELLFLPPLDLEQSRALIRHCDPRLDPLDAAKVHARAGGNPLYIEELCHLADGRPRSLDQPAGGPERIGWLAGMIGARLEALAGEEAAALHAAAVIGEAFPLWLFEAVVGDPRAAERLEALVARDFLVAGPRAGRFRFKHGVTWEVVYSLVPIRERKALHARAAAALLDRPGRGGIERDEMLAWHHAASDRIEEAALAAERAGDAAAGLRALDRAQLQYRRALTLLERLPPTDGTHARMAGLVARFGMVSVFDPEPSHLAIFDAAAARADARGETEAAAQAEFWAAYSAYATGDGRRSVAYARRALERCGAEETPFVVQLRATLGQAEGLLGRYDEALALLDGAIDVKRRHRSGRHASLGVAYSLTSKAAILGDLGRFDEAMAAIDEAVALMNGENHPVEASILNWAGAIRLWQGRPDAALEAAARARVVATRAETVYLHAMSRAIDGYARWRMTGGPDARRDLADAVTCMAERGKTLGASLAFGWLAEAEAESGAAGAARRAIGGALRRARAGDRLGAAMAARAAARLHRREPARALAWIARARLLAAPRRAPHEAAATDLLEAELRASWGGPDAARPLLDRAEAGFAAMGMLWHLDRAANLAGAASP</sequence>
<keyword evidence="1" id="KW-0547">Nucleotide-binding</keyword>
<evidence type="ECO:0000256" key="1">
    <source>
        <dbReference type="ARBA" id="ARBA00022741"/>
    </source>
</evidence>
<dbReference type="GO" id="GO:0009190">
    <property type="term" value="P:cyclic nucleotide biosynthetic process"/>
    <property type="evidence" value="ECO:0007669"/>
    <property type="project" value="InterPro"/>
</dbReference>
<dbReference type="SUPFAM" id="SSF52540">
    <property type="entry name" value="P-loop containing nucleoside triphosphate hydrolases"/>
    <property type="match status" value="1"/>
</dbReference>
<dbReference type="Pfam" id="PF00211">
    <property type="entry name" value="Guanylate_cyc"/>
    <property type="match status" value="1"/>
</dbReference>
<accession>A0A2A2SCQ3</accession>
<keyword evidence="5" id="KW-1185">Reference proteome</keyword>
<comment type="caution">
    <text evidence="4">The sequence shown here is derived from an EMBL/GenBank/DDBJ whole genome shotgun (WGS) entry which is preliminary data.</text>
</comment>
<dbReference type="InterPro" id="IPR041664">
    <property type="entry name" value="AAA_16"/>
</dbReference>
<gene>
    <name evidence="4" type="ORF">CKY28_13085</name>
</gene>
<proteinExistence type="predicted"/>
<dbReference type="Pfam" id="PF13191">
    <property type="entry name" value="AAA_16"/>
    <property type="match status" value="1"/>
</dbReference>
<reference evidence="5" key="1">
    <citation type="submission" date="2017-09" db="EMBL/GenBank/DDBJ databases">
        <authorList>
            <person name="Feng G."/>
            <person name="Zhu H."/>
        </authorList>
    </citation>
    <scope>NUCLEOTIDE SEQUENCE [LARGE SCALE GENOMIC DNA]</scope>
    <source>
        <strain evidence="5">1PNM-20</strain>
    </source>
</reference>
<dbReference type="Proteomes" id="UP000218151">
    <property type="component" value="Unassembled WGS sequence"/>
</dbReference>
<dbReference type="SMART" id="SM00028">
    <property type="entry name" value="TPR"/>
    <property type="match status" value="2"/>
</dbReference>
<dbReference type="Gene3D" id="1.25.40.10">
    <property type="entry name" value="Tetratricopeptide repeat domain"/>
    <property type="match status" value="1"/>
</dbReference>
<dbReference type="AlphaFoldDB" id="A0A2A2SCQ3"/>